<feature type="transmembrane region" description="Helical" evidence="6">
    <location>
        <begin position="37"/>
        <end position="59"/>
    </location>
</feature>
<dbReference type="RefSeq" id="WP_184071582.1">
    <property type="nucleotide sequence ID" value="NZ_JACHNZ010000054.1"/>
</dbReference>
<feature type="transmembrane region" description="Helical" evidence="6">
    <location>
        <begin position="246"/>
        <end position="269"/>
    </location>
</feature>
<dbReference type="Pfam" id="PF03631">
    <property type="entry name" value="Virul_fac_BrkB"/>
    <property type="match status" value="1"/>
</dbReference>
<evidence type="ECO:0000313" key="8">
    <source>
        <dbReference type="Proteomes" id="UP000566324"/>
    </source>
</evidence>
<feature type="transmembrane region" description="Helical" evidence="6">
    <location>
        <begin position="216"/>
        <end position="234"/>
    </location>
</feature>
<comment type="caution">
    <text evidence="7">The sequence shown here is derived from an EMBL/GenBank/DDBJ whole genome shotgun (WGS) entry which is preliminary data.</text>
</comment>
<feature type="transmembrane region" description="Helical" evidence="6">
    <location>
        <begin position="184"/>
        <end position="204"/>
    </location>
</feature>
<keyword evidence="2" id="KW-1003">Cell membrane</keyword>
<keyword evidence="3 6" id="KW-0812">Transmembrane</keyword>
<keyword evidence="5 6" id="KW-0472">Membrane</keyword>
<accession>A0A7W7F7Q6</accession>
<evidence type="ECO:0000256" key="1">
    <source>
        <dbReference type="ARBA" id="ARBA00004651"/>
    </source>
</evidence>
<evidence type="ECO:0000256" key="2">
    <source>
        <dbReference type="ARBA" id="ARBA00022475"/>
    </source>
</evidence>
<dbReference type="EMBL" id="JACHNZ010000054">
    <property type="protein sequence ID" value="MBB4633726.1"/>
    <property type="molecule type" value="Genomic_DNA"/>
</dbReference>
<evidence type="ECO:0000313" key="7">
    <source>
        <dbReference type="EMBL" id="MBB4633726.1"/>
    </source>
</evidence>
<proteinExistence type="predicted"/>
<comment type="subcellular location">
    <subcellularLocation>
        <location evidence="1">Cell membrane</location>
        <topology evidence="1">Multi-pass membrane protein</topology>
    </subcellularLocation>
</comment>
<evidence type="ECO:0000256" key="6">
    <source>
        <dbReference type="SAM" id="Phobius"/>
    </source>
</evidence>
<reference evidence="7 8" key="1">
    <citation type="submission" date="2020-08" db="EMBL/GenBank/DDBJ databases">
        <title>Genomic Encyclopedia of Type Strains, Phase IV (KMG-IV): sequencing the most valuable type-strain genomes for metagenomic binning, comparative biology and taxonomic classification.</title>
        <authorList>
            <person name="Goeker M."/>
        </authorList>
    </citation>
    <scope>NUCLEOTIDE SEQUENCE [LARGE SCALE GENOMIC DNA]</scope>
    <source>
        <strain evidence="7 8">DSM 17328</strain>
    </source>
</reference>
<organism evidence="7 8">
    <name type="scientific">Sphingosinicella soli</name>
    <dbReference type="NCBI Taxonomy" id="333708"/>
    <lineage>
        <taxon>Bacteria</taxon>
        <taxon>Pseudomonadati</taxon>
        <taxon>Pseudomonadota</taxon>
        <taxon>Alphaproteobacteria</taxon>
        <taxon>Sphingomonadales</taxon>
        <taxon>Sphingosinicellaceae</taxon>
        <taxon>Sphingosinicella</taxon>
    </lineage>
</organism>
<evidence type="ECO:0000256" key="5">
    <source>
        <dbReference type="ARBA" id="ARBA00023136"/>
    </source>
</evidence>
<keyword evidence="8" id="KW-1185">Reference proteome</keyword>
<evidence type="ECO:0000256" key="3">
    <source>
        <dbReference type="ARBA" id="ARBA00022692"/>
    </source>
</evidence>
<feature type="transmembrane region" description="Helical" evidence="6">
    <location>
        <begin position="138"/>
        <end position="164"/>
    </location>
</feature>
<keyword evidence="4 6" id="KW-1133">Transmembrane helix</keyword>
<protein>
    <submittedName>
        <fullName evidence="7">Membrane protein</fullName>
    </submittedName>
</protein>
<dbReference type="PANTHER" id="PTHR30213">
    <property type="entry name" value="INNER MEMBRANE PROTEIN YHJD"/>
    <property type="match status" value="1"/>
</dbReference>
<dbReference type="GO" id="GO:0005886">
    <property type="term" value="C:plasma membrane"/>
    <property type="evidence" value="ECO:0007669"/>
    <property type="project" value="UniProtKB-SubCell"/>
</dbReference>
<gene>
    <name evidence="7" type="ORF">GGQ98_003376</name>
</gene>
<dbReference type="Proteomes" id="UP000566324">
    <property type="component" value="Unassembled WGS sequence"/>
</dbReference>
<dbReference type="AlphaFoldDB" id="A0A7W7F7Q6"/>
<name>A0A7W7F7Q6_9SPHN</name>
<sequence length="296" mass="31936">MTRLFARLLEEERRAVRVALRVATGVWDDGFIHAGNLAYLSMLALFPFFIVLGTFAGMLGRSDAGLEAVEGFLNTLPPSVSGIVGPPIEAAMEGSTGILTFSILVGLWTAGSYIETIRDILRRAYHAEYAAPIWQRRLGSLAVILGSVLLMLAAFAAQVIVVAAEEVVTRFLPWFDTVEQIIDIGRLGPLVVLFVALYLLFHSLTPAHFRKRGPKWPGAAVTAGVWVGATLILPRLLADVSTYDRFYGPLAGVMITLLFFFIAGMGFVIGAELNAALAMEPENGQKDAESGGQPKG</sequence>
<dbReference type="PIRSF" id="PIRSF035875">
    <property type="entry name" value="RNase_BN"/>
    <property type="match status" value="1"/>
</dbReference>
<evidence type="ECO:0000256" key="4">
    <source>
        <dbReference type="ARBA" id="ARBA00022989"/>
    </source>
</evidence>
<dbReference type="PANTHER" id="PTHR30213:SF0">
    <property type="entry name" value="UPF0761 MEMBRANE PROTEIN YIHY"/>
    <property type="match status" value="1"/>
</dbReference>
<dbReference type="InterPro" id="IPR017039">
    <property type="entry name" value="Virul_fac_BrkB"/>
</dbReference>
<feature type="transmembrane region" description="Helical" evidence="6">
    <location>
        <begin position="98"/>
        <end position="117"/>
    </location>
</feature>